<organism evidence="1 2">
    <name type="scientific">Capnocytophaga gingivalis</name>
    <dbReference type="NCBI Taxonomy" id="1017"/>
    <lineage>
        <taxon>Bacteria</taxon>
        <taxon>Pseudomonadati</taxon>
        <taxon>Bacteroidota</taxon>
        <taxon>Flavobacteriia</taxon>
        <taxon>Flavobacteriales</taxon>
        <taxon>Flavobacteriaceae</taxon>
        <taxon>Capnocytophaga</taxon>
    </lineage>
</organism>
<dbReference type="GO" id="GO:0009295">
    <property type="term" value="C:nucleoid"/>
    <property type="evidence" value="ECO:0007669"/>
    <property type="project" value="InterPro"/>
</dbReference>
<protein>
    <submittedName>
        <fullName evidence="1">Nucleoid-associated protein NdpA</fullName>
    </submittedName>
</protein>
<dbReference type="KEGG" id="cgh:CGC50_02160"/>
<reference evidence="2" key="1">
    <citation type="submission" date="2017-06" db="EMBL/GenBank/DDBJ databases">
        <title>Capnocytophaga spp. assemblies.</title>
        <authorList>
            <person name="Gulvik C.A."/>
        </authorList>
    </citation>
    <scope>NUCLEOTIDE SEQUENCE [LARGE SCALE GENOMIC DNA]</scope>
    <source>
        <strain evidence="2">H1496</strain>
    </source>
</reference>
<sequence length="374" mass="44034">MLELFNTQIESLSIHQVGNMQKGENLFLSQQPYALDDQITSVLKEYFLKPFREKEENFMRFVNDTSLEFNEMFAIVTEIFENPSTIHTHSLRIAQLLYEQSNHPHIKSGELYVAYLTHITLDNTKVEAIGIFKSEMKQNFLQFEQGHNQLDILLEEGVNVNKLDKGCLIFNINEEEGYKILSVDSNRYDTKYWTEQFLGIDALADDAFFTKKYLKMCQDFAKEVVLPAEGKQEEILFMNRAVNHFAKNDEFEETHFLNEVLGDKVFKKEYAAHEDDEDQSPKQGYMDLIPEFHNFKETKGKKYYIEDVSSFPIVNKAVSDMRKKIKNIIDLDTNIQIRMDFINPESAEKFVEKGWDEERGMFYYLIYFNEEKKS</sequence>
<gene>
    <name evidence="1" type="ORF">CGC50_02160</name>
</gene>
<dbReference type="AlphaFoldDB" id="A0A250FLQ8"/>
<dbReference type="EMBL" id="CP022386">
    <property type="protein sequence ID" value="ATA86060.1"/>
    <property type="molecule type" value="Genomic_DNA"/>
</dbReference>
<proteinExistence type="predicted"/>
<dbReference type="InterPro" id="IPR007358">
    <property type="entry name" value="Nucleoid_associated_NdpA"/>
</dbReference>
<evidence type="ECO:0000313" key="2">
    <source>
        <dbReference type="Proteomes" id="UP000217250"/>
    </source>
</evidence>
<dbReference type="OrthoDB" id="9153118at2"/>
<name>A0A250FLQ8_9FLAO</name>
<dbReference type="GeneID" id="84807366"/>
<accession>A0A250FLQ8</accession>
<dbReference type="Proteomes" id="UP000217250">
    <property type="component" value="Chromosome"/>
</dbReference>
<dbReference type="Pfam" id="PF04245">
    <property type="entry name" value="NA37"/>
    <property type="match status" value="1"/>
</dbReference>
<dbReference type="RefSeq" id="WP_095909492.1">
    <property type="nucleotide sequence ID" value="NZ_CALAHR010000051.1"/>
</dbReference>
<evidence type="ECO:0000313" key="1">
    <source>
        <dbReference type="EMBL" id="ATA86060.1"/>
    </source>
</evidence>